<evidence type="ECO:0000259" key="7">
    <source>
        <dbReference type="Pfam" id="PF26002"/>
    </source>
</evidence>
<comment type="subcellular location">
    <subcellularLocation>
        <location evidence="1">Membrane</location>
        <topology evidence="1">Single-pass membrane protein</topology>
    </subcellularLocation>
</comment>
<dbReference type="PANTHER" id="PTHR30386:SF26">
    <property type="entry name" value="TRANSPORT PROTEIN COMB"/>
    <property type="match status" value="1"/>
</dbReference>
<dbReference type="Gene3D" id="2.40.30.170">
    <property type="match status" value="1"/>
</dbReference>
<dbReference type="InterPro" id="IPR050739">
    <property type="entry name" value="MFP"/>
</dbReference>
<keyword evidence="9" id="KW-1185">Reference proteome</keyword>
<reference evidence="8 9" key="1">
    <citation type="submission" date="2020-11" db="EMBL/GenBank/DDBJ databases">
        <title>Algicoccus daihaiensis sp.nov., isolated from Daihai Lake in Inner Mongolia.</title>
        <authorList>
            <person name="Kai J."/>
        </authorList>
    </citation>
    <scope>NUCLEOTIDE SEQUENCE [LARGE SCALE GENOMIC DNA]</scope>
    <source>
        <strain evidence="9">f23</strain>
    </source>
</reference>
<keyword evidence="2 5" id="KW-0812">Transmembrane</keyword>
<feature type="domain" description="AprE-like beta-barrel" evidence="7">
    <location>
        <begin position="284"/>
        <end position="385"/>
    </location>
</feature>
<evidence type="ECO:0000256" key="4">
    <source>
        <dbReference type="ARBA" id="ARBA00023136"/>
    </source>
</evidence>
<evidence type="ECO:0000256" key="5">
    <source>
        <dbReference type="SAM" id="Phobius"/>
    </source>
</evidence>
<evidence type="ECO:0000313" key="9">
    <source>
        <dbReference type="Proteomes" id="UP000831607"/>
    </source>
</evidence>
<evidence type="ECO:0000256" key="3">
    <source>
        <dbReference type="ARBA" id="ARBA00022989"/>
    </source>
</evidence>
<dbReference type="InterPro" id="IPR058625">
    <property type="entry name" value="MdtA-like_BSH"/>
</dbReference>
<evidence type="ECO:0000256" key="1">
    <source>
        <dbReference type="ARBA" id="ARBA00004167"/>
    </source>
</evidence>
<feature type="transmembrane region" description="Helical" evidence="5">
    <location>
        <begin position="28"/>
        <end position="46"/>
    </location>
</feature>
<evidence type="ECO:0000256" key="2">
    <source>
        <dbReference type="ARBA" id="ARBA00022692"/>
    </source>
</evidence>
<keyword evidence="3 5" id="KW-1133">Transmembrane helix</keyword>
<sequence>MMNSPVLRHSDEFEYHQDRKDESRVRTLTIWALAIGLIGFFAWAYSFELEEITRGQGRVIPVSKAQVVQSLDAGILTELNVREGDSVKAGQQLLRIDDARSGPMYREAVEKWLGLSAQASRLRAEALGKEIEFGPELDDHPQIMARELAAYAARRQALDEQVMAMERSMALISREIEMVEPLVNKGVISEVEVLRLSRQRSDIQAGIAERKNRYYTDANNELVKVETEMAMARENALARQDAFKRTVIRAPMDGVVKNIQVTTLGAVVPAGQDILEIIPTHDEMVVEAFVEPTEVAFLEIGQPVMVKLSAYDFNKYGGIHGRIMHISADTLQEQNPNRPPPNDEVQLEPGLYKVLVGFVEQGVTRHGKALTPMPGMTADIEVKTGNKTVLEYVFRPLMSVREALRER</sequence>
<dbReference type="RefSeq" id="WP_243478031.1">
    <property type="nucleotide sequence ID" value="NZ_CP063982.1"/>
</dbReference>
<gene>
    <name evidence="8" type="ORF">DHf2319_10040</name>
</gene>
<dbReference type="Proteomes" id="UP000831607">
    <property type="component" value="Chromosome"/>
</dbReference>
<dbReference type="PANTHER" id="PTHR30386">
    <property type="entry name" value="MEMBRANE FUSION SUBUNIT OF EMRAB-TOLC MULTIDRUG EFFLUX PUMP"/>
    <property type="match status" value="1"/>
</dbReference>
<dbReference type="PRINTS" id="PR01490">
    <property type="entry name" value="RTXTOXIND"/>
</dbReference>
<protein>
    <submittedName>
        <fullName evidence="8">HlyD family efflux transporter periplasmic adaptor subunit</fullName>
    </submittedName>
</protein>
<dbReference type="EMBL" id="CP063982">
    <property type="protein sequence ID" value="UOD49787.1"/>
    <property type="molecule type" value="Genomic_DNA"/>
</dbReference>
<proteinExistence type="predicted"/>
<accession>A0ABY4AHL9</accession>
<keyword evidence="4 5" id="KW-0472">Membrane</keyword>
<dbReference type="Pfam" id="PF26002">
    <property type="entry name" value="Beta-barrel_AprE"/>
    <property type="match status" value="1"/>
</dbReference>
<dbReference type="Gene3D" id="2.40.50.100">
    <property type="match status" value="2"/>
</dbReference>
<name>A0ABY4AHL9_9BURK</name>
<dbReference type="Pfam" id="PF25917">
    <property type="entry name" value="BSH_RND"/>
    <property type="match status" value="1"/>
</dbReference>
<feature type="domain" description="Multidrug resistance protein MdtA-like barrel-sandwich hybrid" evidence="6">
    <location>
        <begin position="73"/>
        <end position="273"/>
    </location>
</feature>
<dbReference type="InterPro" id="IPR058982">
    <property type="entry name" value="Beta-barrel_AprE"/>
</dbReference>
<evidence type="ECO:0000259" key="6">
    <source>
        <dbReference type="Pfam" id="PF25917"/>
    </source>
</evidence>
<organism evidence="8 9">
    <name type="scientific">Orrella daihaiensis</name>
    <dbReference type="NCBI Taxonomy" id="2782176"/>
    <lineage>
        <taxon>Bacteria</taxon>
        <taxon>Pseudomonadati</taxon>
        <taxon>Pseudomonadota</taxon>
        <taxon>Betaproteobacteria</taxon>
        <taxon>Burkholderiales</taxon>
        <taxon>Alcaligenaceae</taxon>
        <taxon>Orrella</taxon>
    </lineage>
</organism>
<evidence type="ECO:0000313" key="8">
    <source>
        <dbReference type="EMBL" id="UOD49787.1"/>
    </source>
</evidence>